<comment type="caution">
    <text evidence="2">The sequence shown here is derived from an EMBL/GenBank/DDBJ whole genome shotgun (WGS) entry which is preliminary data.</text>
</comment>
<dbReference type="RefSeq" id="WP_344988963.1">
    <property type="nucleotide sequence ID" value="NZ_BAAAXV010000004.1"/>
</dbReference>
<keyword evidence="3" id="KW-1185">Reference proteome</keyword>
<dbReference type="EMBL" id="JBHMBW010000027">
    <property type="protein sequence ID" value="MFB9627085.1"/>
    <property type="molecule type" value="Genomic_DNA"/>
</dbReference>
<proteinExistence type="predicted"/>
<reference evidence="2 3" key="1">
    <citation type="submission" date="2024-09" db="EMBL/GenBank/DDBJ databases">
        <authorList>
            <person name="Sun Q."/>
            <person name="Mori K."/>
        </authorList>
    </citation>
    <scope>NUCLEOTIDE SEQUENCE [LARGE SCALE GENOMIC DNA]</scope>
    <source>
        <strain evidence="2 3">JCM 3143</strain>
    </source>
</reference>
<evidence type="ECO:0000313" key="2">
    <source>
        <dbReference type="EMBL" id="MFB9627085.1"/>
    </source>
</evidence>
<gene>
    <name evidence="2" type="ORF">ACFFSA_28710</name>
</gene>
<protein>
    <submittedName>
        <fullName evidence="2">Uncharacterized protein</fullName>
    </submittedName>
</protein>
<organism evidence="2 3">
    <name type="scientific">Nonomuraea helvata</name>
    <dbReference type="NCBI Taxonomy" id="37484"/>
    <lineage>
        <taxon>Bacteria</taxon>
        <taxon>Bacillati</taxon>
        <taxon>Actinomycetota</taxon>
        <taxon>Actinomycetes</taxon>
        <taxon>Streptosporangiales</taxon>
        <taxon>Streptosporangiaceae</taxon>
        <taxon>Nonomuraea</taxon>
    </lineage>
</organism>
<name>A0ABV5S5Y2_9ACTN</name>
<sequence>MENAERATRAAEAVAIYTRSHYNGASAQDGTDFALVARDLISDLCHALDARALDSGQAVAEAYSRYAEEDDAELMQEINGAGHRARSVRYTLDRLAGQLDAYDKMDGVATDGSLPYDIRATADRQLMERAHDAVSTADDLMRALRPLVTAKGDRSDEHAPGQAQHLTER</sequence>
<evidence type="ECO:0000313" key="3">
    <source>
        <dbReference type="Proteomes" id="UP001589532"/>
    </source>
</evidence>
<dbReference type="Proteomes" id="UP001589532">
    <property type="component" value="Unassembled WGS sequence"/>
</dbReference>
<accession>A0ABV5S5Y2</accession>
<feature type="region of interest" description="Disordered" evidence="1">
    <location>
        <begin position="148"/>
        <end position="169"/>
    </location>
</feature>
<evidence type="ECO:0000256" key="1">
    <source>
        <dbReference type="SAM" id="MobiDB-lite"/>
    </source>
</evidence>